<feature type="compositionally biased region" description="Polar residues" evidence="6">
    <location>
        <begin position="48"/>
        <end position="73"/>
    </location>
</feature>
<evidence type="ECO:0000256" key="4">
    <source>
        <dbReference type="ARBA" id="ARBA00023136"/>
    </source>
</evidence>
<keyword evidence="5" id="KW-0998">Cell outer membrane</keyword>
<dbReference type="PROSITE" id="PS51257">
    <property type="entry name" value="PROKAR_LIPOPROTEIN"/>
    <property type="match status" value="1"/>
</dbReference>
<gene>
    <name evidence="7" type="ORF">SV7mr_39810</name>
</gene>
<evidence type="ECO:0000256" key="1">
    <source>
        <dbReference type="ARBA" id="ARBA00004442"/>
    </source>
</evidence>
<protein>
    <submittedName>
        <fullName evidence="7">Outer membrane efflux protein</fullName>
    </submittedName>
</protein>
<proteinExistence type="predicted"/>
<organism evidence="7 8">
    <name type="scientific">Stieleria bergensis</name>
    <dbReference type="NCBI Taxonomy" id="2528025"/>
    <lineage>
        <taxon>Bacteria</taxon>
        <taxon>Pseudomonadati</taxon>
        <taxon>Planctomycetota</taxon>
        <taxon>Planctomycetia</taxon>
        <taxon>Pirellulales</taxon>
        <taxon>Pirellulaceae</taxon>
        <taxon>Stieleria</taxon>
    </lineage>
</organism>
<keyword evidence="2" id="KW-1134">Transmembrane beta strand</keyword>
<dbReference type="OrthoDB" id="229865at2"/>
<dbReference type="Gene3D" id="1.20.1600.10">
    <property type="entry name" value="Outer membrane efflux proteins (OEP)"/>
    <property type="match status" value="1"/>
</dbReference>
<evidence type="ECO:0000256" key="6">
    <source>
        <dbReference type="SAM" id="MobiDB-lite"/>
    </source>
</evidence>
<feature type="region of interest" description="Disordered" evidence="6">
    <location>
        <begin position="41"/>
        <end position="73"/>
    </location>
</feature>
<dbReference type="PANTHER" id="PTHR30026:SF23">
    <property type="entry name" value="TO APRF-PUTATIVE OUTER MEMBRANE EFFLUX PROTEIN OR SECRETED ALKALINE PHOSPHATASE-RELATED"/>
    <property type="match status" value="1"/>
</dbReference>
<evidence type="ECO:0000256" key="2">
    <source>
        <dbReference type="ARBA" id="ARBA00022452"/>
    </source>
</evidence>
<sequence length="683" mass="75220">MARKHAKPWIFALLTVIAVGGCASKVKIADSSLQRILSSQAVKRDSGQRTTQTTITSIPEGSQPFTVTGSQSANWKPPQRWSLTIDEAVQIALSNSTVLRDLGARVIQTPGLTPTIYGPAIQATNPTGGVEAALSAFDAQVDGELVYEDNDRVLNNEFIGGGVNFYRQQLTSFENSLSKRTALGTQYTLRHIWEGDLNNADRNLLPGRAWAWNFEAEVSQPLLQGRGADFNRIAGPNSIPGTYSGVVIARLNADVTVTQLEIALRDFLTDVENAYWDLHFAYQDLEIKKSARDRSLNTYQLLKAREGLLMGAEKDKVAQAREQYFRFEQDVQDALAGRLVTGTRAFNGSAGGTFQGVGGVYVSERRLRMIMGLPINDGRLINPSSGPSLAPIAYDWDDLVTKGLTRRTELRKQRLIVDKSLHELNASRNFLLPRLDIVGRYRFRALGDGLYDHRVDFNGDPVGTGTHEWMAGLSYNYAVGMRQANSAVRNAQLTLSRERAMLGELERQVVFGVSNAVAETDRAFSILRTALNREDAAREQYDILSGQAQEAARQFDFNSLLDSERRLADASNAVARAQVQYALSVKNLNFETGTLMEFYNIHMSDRMNEDRNVILPTGGTPTISVPTQELISTESGEVSVLQTPDSIDLGNGAVGSGDTPDPQLKLEQGEQVVPGSIIWEENQ</sequence>
<dbReference type="Proteomes" id="UP000315003">
    <property type="component" value="Chromosome"/>
</dbReference>
<accession>A0A517SZ68</accession>
<comment type="subcellular location">
    <subcellularLocation>
        <location evidence="1">Cell outer membrane</location>
    </subcellularLocation>
</comment>
<evidence type="ECO:0000256" key="3">
    <source>
        <dbReference type="ARBA" id="ARBA00022692"/>
    </source>
</evidence>
<evidence type="ECO:0000256" key="5">
    <source>
        <dbReference type="ARBA" id="ARBA00023237"/>
    </source>
</evidence>
<dbReference type="GO" id="GO:0015288">
    <property type="term" value="F:porin activity"/>
    <property type="evidence" value="ECO:0007669"/>
    <property type="project" value="TreeGrafter"/>
</dbReference>
<dbReference type="AlphaFoldDB" id="A0A517SZ68"/>
<keyword evidence="3" id="KW-0812">Transmembrane</keyword>
<evidence type="ECO:0000313" key="7">
    <source>
        <dbReference type="EMBL" id="QDT61445.1"/>
    </source>
</evidence>
<dbReference type="GO" id="GO:0015562">
    <property type="term" value="F:efflux transmembrane transporter activity"/>
    <property type="evidence" value="ECO:0007669"/>
    <property type="project" value="InterPro"/>
</dbReference>
<keyword evidence="4" id="KW-0472">Membrane</keyword>
<name>A0A517SZ68_9BACT</name>
<dbReference type="PANTHER" id="PTHR30026">
    <property type="entry name" value="OUTER MEMBRANE PROTEIN TOLC"/>
    <property type="match status" value="1"/>
</dbReference>
<feature type="region of interest" description="Disordered" evidence="6">
    <location>
        <begin position="649"/>
        <end position="683"/>
    </location>
</feature>
<dbReference type="EMBL" id="CP036272">
    <property type="protein sequence ID" value="QDT61445.1"/>
    <property type="molecule type" value="Genomic_DNA"/>
</dbReference>
<dbReference type="RefSeq" id="WP_145275531.1">
    <property type="nucleotide sequence ID" value="NZ_CP036272.1"/>
</dbReference>
<dbReference type="InterPro" id="IPR051906">
    <property type="entry name" value="TolC-like"/>
</dbReference>
<dbReference type="GO" id="GO:1990281">
    <property type="term" value="C:efflux pump complex"/>
    <property type="evidence" value="ECO:0007669"/>
    <property type="project" value="TreeGrafter"/>
</dbReference>
<evidence type="ECO:0000313" key="8">
    <source>
        <dbReference type="Proteomes" id="UP000315003"/>
    </source>
</evidence>
<dbReference type="SUPFAM" id="SSF56954">
    <property type="entry name" value="Outer membrane efflux proteins (OEP)"/>
    <property type="match status" value="1"/>
</dbReference>
<dbReference type="GO" id="GO:0009279">
    <property type="term" value="C:cell outer membrane"/>
    <property type="evidence" value="ECO:0007669"/>
    <property type="project" value="UniProtKB-SubCell"/>
</dbReference>
<reference evidence="7 8" key="1">
    <citation type="submission" date="2019-02" db="EMBL/GenBank/DDBJ databases">
        <title>Deep-cultivation of Planctomycetes and their phenomic and genomic characterization uncovers novel biology.</title>
        <authorList>
            <person name="Wiegand S."/>
            <person name="Jogler M."/>
            <person name="Boedeker C."/>
            <person name="Pinto D."/>
            <person name="Vollmers J."/>
            <person name="Rivas-Marin E."/>
            <person name="Kohn T."/>
            <person name="Peeters S.H."/>
            <person name="Heuer A."/>
            <person name="Rast P."/>
            <person name="Oberbeckmann S."/>
            <person name="Bunk B."/>
            <person name="Jeske O."/>
            <person name="Meyerdierks A."/>
            <person name="Storesund J.E."/>
            <person name="Kallscheuer N."/>
            <person name="Luecker S."/>
            <person name="Lage O.M."/>
            <person name="Pohl T."/>
            <person name="Merkel B.J."/>
            <person name="Hornburger P."/>
            <person name="Mueller R.-W."/>
            <person name="Bruemmer F."/>
            <person name="Labrenz M."/>
            <person name="Spormann A.M."/>
            <person name="Op den Camp H."/>
            <person name="Overmann J."/>
            <person name="Amann R."/>
            <person name="Jetten M.S.M."/>
            <person name="Mascher T."/>
            <person name="Medema M.H."/>
            <person name="Devos D.P."/>
            <person name="Kaster A.-K."/>
            <person name="Ovreas L."/>
            <person name="Rohde M."/>
            <person name="Galperin M.Y."/>
            <person name="Jogler C."/>
        </authorList>
    </citation>
    <scope>NUCLEOTIDE SEQUENCE [LARGE SCALE GENOMIC DNA]</scope>
    <source>
        <strain evidence="7 8">SV_7m_r</strain>
    </source>
</reference>
<keyword evidence="8" id="KW-1185">Reference proteome</keyword>